<proteinExistence type="inferred from homology"/>
<evidence type="ECO:0000259" key="2">
    <source>
        <dbReference type="PROSITE" id="PS50263"/>
    </source>
</evidence>
<dbReference type="PROSITE" id="PS01227">
    <property type="entry name" value="UPF0012"/>
    <property type="match status" value="1"/>
</dbReference>
<dbReference type="GO" id="GO:0016787">
    <property type="term" value="F:hydrolase activity"/>
    <property type="evidence" value="ECO:0007669"/>
    <property type="project" value="UniProtKB-KW"/>
</dbReference>
<dbReference type="PROSITE" id="PS50263">
    <property type="entry name" value="CN_HYDROLASE"/>
    <property type="match status" value="1"/>
</dbReference>
<evidence type="ECO:0000256" key="1">
    <source>
        <dbReference type="ARBA" id="ARBA00010613"/>
    </source>
</evidence>
<feature type="domain" description="CN hydrolase" evidence="2">
    <location>
        <begin position="28"/>
        <end position="268"/>
    </location>
</feature>
<keyword evidence="3" id="KW-0378">Hydrolase</keyword>
<dbReference type="Gene3D" id="3.60.110.10">
    <property type="entry name" value="Carbon-nitrogen hydrolase"/>
    <property type="match status" value="1"/>
</dbReference>
<accession>A0ABT2GSB6</accession>
<dbReference type="CDD" id="cd07581">
    <property type="entry name" value="nitrilase_3"/>
    <property type="match status" value="1"/>
</dbReference>
<gene>
    <name evidence="3" type="ORF">N1027_13380</name>
</gene>
<reference evidence="3" key="1">
    <citation type="submission" date="2022-08" db="EMBL/GenBank/DDBJ databases">
        <authorList>
            <person name="Deng Y."/>
            <person name="Han X.-F."/>
            <person name="Zhang Y.-Q."/>
        </authorList>
    </citation>
    <scope>NUCLEOTIDE SEQUENCE</scope>
    <source>
        <strain evidence="3">CPCC 205763</strain>
    </source>
</reference>
<organism evidence="3 4">
    <name type="scientific">Herbiconiux aconitum</name>
    <dbReference type="NCBI Taxonomy" id="2970913"/>
    <lineage>
        <taxon>Bacteria</taxon>
        <taxon>Bacillati</taxon>
        <taxon>Actinomycetota</taxon>
        <taxon>Actinomycetes</taxon>
        <taxon>Micrococcales</taxon>
        <taxon>Microbacteriaceae</taxon>
        <taxon>Herbiconiux</taxon>
    </lineage>
</organism>
<dbReference type="PANTHER" id="PTHR23088">
    <property type="entry name" value="NITRILASE-RELATED"/>
    <property type="match status" value="1"/>
</dbReference>
<dbReference type="Proteomes" id="UP001165584">
    <property type="component" value="Unassembled WGS sequence"/>
</dbReference>
<dbReference type="InterPro" id="IPR036526">
    <property type="entry name" value="C-N_Hydrolase_sf"/>
</dbReference>
<dbReference type="PANTHER" id="PTHR23088:SF27">
    <property type="entry name" value="DEAMINATED GLUTATHIONE AMIDASE"/>
    <property type="match status" value="1"/>
</dbReference>
<dbReference type="InterPro" id="IPR003010">
    <property type="entry name" value="C-N_Hydrolase"/>
</dbReference>
<sequence>MSDGVGLTDTASASASAGLTGTAPALGFAVAVAQFAPGPDKAANLETIARLARTAVQRGASLVVFPEYSSFFVDPIGAESVANAEPLDGPFVTALGSIAAELNAHIIAGMVAESTEAGHFANVLVAVSPVDGLIAQYSKVHLYDAFGGRESDWVEAGTIGTPQTFSIEGVTIGMQTCYDIRFPEVSRWLVDAGADLVVVPAEWVRGPLKEHHWRTLVTARALENTIYVAAADQTPPIGVGASLVVDPMGVTIASLGEREDVAVAWIDPRRIDEVRRVNPALALRRFGNCVL</sequence>
<evidence type="ECO:0000313" key="3">
    <source>
        <dbReference type="EMBL" id="MCS5719126.1"/>
    </source>
</evidence>
<dbReference type="Pfam" id="PF00795">
    <property type="entry name" value="CN_hydrolase"/>
    <property type="match status" value="1"/>
</dbReference>
<name>A0ABT2GSB6_9MICO</name>
<dbReference type="RefSeq" id="WP_259508634.1">
    <property type="nucleotide sequence ID" value="NZ_JANLCM010000002.1"/>
</dbReference>
<keyword evidence="4" id="KW-1185">Reference proteome</keyword>
<comment type="similarity">
    <text evidence="1">Belongs to the carbon-nitrogen hydrolase superfamily. NIT1/NIT2 family.</text>
</comment>
<comment type="caution">
    <text evidence="3">The sequence shown here is derived from an EMBL/GenBank/DDBJ whole genome shotgun (WGS) entry which is preliminary data.</text>
</comment>
<protein>
    <submittedName>
        <fullName evidence="3">Carbon-nitrogen hydrolase family protein</fullName>
    </submittedName>
</protein>
<dbReference type="InterPro" id="IPR001110">
    <property type="entry name" value="UPF0012_CS"/>
</dbReference>
<dbReference type="EMBL" id="JANLCM010000002">
    <property type="protein sequence ID" value="MCS5719126.1"/>
    <property type="molecule type" value="Genomic_DNA"/>
</dbReference>
<evidence type="ECO:0000313" key="4">
    <source>
        <dbReference type="Proteomes" id="UP001165584"/>
    </source>
</evidence>
<dbReference type="SUPFAM" id="SSF56317">
    <property type="entry name" value="Carbon-nitrogen hydrolase"/>
    <property type="match status" value="1"/>
</dbReference>